<evidence type="ECO:0000313" key="2">
    <source>
        <dbReference type="EMBL" id="OIW23510.1"/>
    </source>
</evidence>
<keyword evidence="3" id="KW-1185">Reference proteome</keyword>
<dbReference type="InParanoid" id="A0A1J7I7P9"/>
<protein>
    <submittedName>
        <fullName evidence="2">Uncharacterized protein</fullName>
    </submittedName>
</protein>
<feature type="region of interest" description="Disordered" evidence="1">
    <location>
        <begin position="1"/>
        <end position="20"/>
    </location>
</feature>
<dbReference type="EMBL" id="KV875106">
    <property type="protein sequence ID" value="OIW23510.1"/>
    <property type="molecule type" value="Genomic_DNA"/>
</dbReference>
<dbReference type="Proteomes" id="UP000182658">
    <property type="component" value="Unassembled WGS sequence"/>
</dbReference>
<name>A0A1J7I7P9_9PEZI</name>
<organism evidence="2 3">
    <name type="scientific">Coniochaeta ligniaria NRRL 30616</name>
    <dbReference type="NCBI Taxonomy" id="1408157"/>
    <lineage>
        <taxon>Eukaryota</taxon>
        <taxon>Fungi</taxon>
        <taxon>Dikarya</taxon>
        <taxon>Ascomycota</taxon>
        <taxon>Pezizomycotina</taxon>
        <taxon>Sordariomycetes</taxon>
        <taxon>Sordariomycetidae</taxon>
        <taxon>Coniochaetales</taxon>
        <taxon>Coniochaetaceae</taxon>
        <taxon>Coniochaeta</taxon>
    </lineage>
</organism>
<evidence type="ECO:0000313" key="3">
    <source>
        <dbReference type="Proteomes" id="UP000182658"/>
    </source>
</evidence>
<gene>
    <name evidence="2" type="ORF">CONLIGDRAFT_132396</name>
</gene>
<feature type="compositionally biased region" description="Polar residues" evidence="1">
    <location>
        <begin position="1"/>
        <end position="13"/>
    </location>
</feature>
<sequence length="219" mass="24335">MSATQTPLESQGSLDCRTSKSPSLPSLAAIDLIYLVTVGGSCSRYMVGLVALAQRHSTYKFLFLPIQHPSSWPSWTRVTHGTVSSRSSKAIPKTASVLCMLYYLGRLYTNECFVLALPVCRLFFFWVVSEPSFASHWTIQASPFLLMSCHAHQFPTLTTHDLPLVLTDGSWPGLAMPPRSVLRPMISLVGRDGLLRSLALDFGRDWLEISSTSPRTTRR</sequence>
<proteinExistence type="predicted"/>
<accession>A0A1J7I7P9</accession>
<evidence type="ECO:0000256" key="1">
    <source>
        <dbReference type="SAM" id="MobiDB-lite"/>
    </source>
</evidence>
<dbReference type="AlphaFoldDB" id="A0A1J7I7P9"/>
<reference evidence="2 3" key="1">
    <citation type="submission" date="2016-10" db="EMBL/GenBank/DDBJ databases">
        <title>Draft genome sequence of Coniochaeta ligniaria NRRL30616, a lignocellulolytic fungus for bioabatement of inhibitors in plant biomass hydrolysates.</title>
        <authorList>
            <consortium name="DOE Joint Genome Institute"/>
            <person name="Jimenez D.J."/>
            <person name="Hector R.E."/>
            <person name="Riley R."/>
            <person name="Sun H."/>
            <person name="Grigoriev I.V."/>
            <person name="Van Elsas J.D."/>
            <person name="Nichols N.N."/>
        </authorList>
    </citation>
    <scope>NUCLEOTIDE SEQUENCE [LARGE SCALE GENOMIC DNA]</scope>
    <source>
        <strain evidence="2 3">NRRL 30616</strain>
    </source>
</reference>